<dbReference type="Proteomes" id="UP000237105">
    <property type="component" value="Unassembled WGS sequence"/>
</dbReference>
<evidence type="ECO:0000256" key="2">
    <source>
        <dbReference type="SAM" id="MobiDB-lite"/>
    </source>
</evidence>
<feature type="non-terminal residue" evidence="3">
    <location>
        <position position="1"/>
    </location>
</feature>
<gene>
    <name evidence="3" type="ORF">PanWU01x14_237030</name>
</gene>
<sequence length="382" mass="42016">LQLSAIQSFYSARVRDLTEELSSCSALAEHSEAALVELRSDFDAYRGLEEARVSSVVAHAMSVERARSEELAARLAQAEANRLAQSEAARLAQGELRIKEQELQSVGVEMGLAFIARDQAVEDAKEARKAEAAAKLDAHALQRRLDRSHEVNRYLFLDHKNLMGSQVEISRKHYADLAGINSLLVDLSHRQAELRLAALKDRLADTEKLKARYQKQVDVLSAESYRSGWENREFENHAEVVTPDQFDDQKGVERDHYSIKHYMQQLGDEIRIIYPADVLEMLAVEKDGPSTSAPSAAELIPTSGPLDRTPEALDIQPSLGVSTGEGSGAVVVSSDESDPAMPPFAEAGPSTGVGRASSDGNHQDPQFYIFVKLIVHCNPSNK</sequence>
<feature type="coiled-coil region" evidence="1">
    <location>
        <begin position="189"/>
        <end position="223"/>
    </location>
</feature>
<feature type="region of interest" description="Disordered" evidence="2">
    <location>
        <begin position="319"/>
        <end position="359"/>
    </location>
</feature>
<keyword evidence="4" id="KW-1185">Reference proteome</keyword>
<dbReference type="AlphaFoldDB" id="A0A2P5BHY4"/>
<keyword evidence="1" id="KW-0175">Coiled coil</keyword>
<evidence type="ECO:0000256" key="1">
    <source>
        <dbReference type="SAM" id="Coils"/>
    </source>
</evidence>
<dbReference type="EMBL" id="JXTB01000277">
    <property type="protein sequence ID" value="PON48414.1"/>
    <property type="molecule type" value="Genomic_DNA"/>
</dbReference>
<evidence type="ECO:0000313" key="4">
    <source>
        <dbReference type="Proteomes" id="UP000237105"/>
    </source>
</evidence>
<evidence type="ECO:0000313" key="3">
    <source>
        <dbReference type="EMBL" id="PON48414.1"/>
    </source>
</evidence>
<proteinExistence type="predicted"/>
<organism evidence="3 4">
    <name type="scientific">Parasponia andersonii</name>
    <name type="common">Sponia andersonii</name>
    <dbReference type="NCBI Taxonomy" id="3476"/>
    <lineage>
        <taxon>Eukaryota</taxon>
        <taxon>Viridiplantae</taxon>
        <taxon>Streptophyta</taxon>
        <taxon>Embryophyta</taxon>
        <taxon>Tracheophyta</taxon>
        <taxon>Spermatophyta</taxon>
        <taxon>Magnoliopsida</taxon>
        <taxon>eudicotyledons</taxon>
        <taxon>Gunneridae</taxon>
        <taxon>Pentapetalae</taxon>
        <taxon>rosids</taxon>
        <taxon>fabids</taxon>
        <taxon>Rosales</taxon>
        <taxon>Cannabaceae</taxon>
        <taxon>Parasponia</taxon>
    </lineage>
</organism>
<comment type="caution">
    <text evidence="3">The sequence shown here is derived from an EMBL/GenBank/DDBJ whole genome shotgun (WGS) entry which is preliminary data.</text>
</comment>
<reference evidence="4" key="1">
    <citation type="submission" date="2016-06" db="EMBL/GenBank/DDBJ databases">
        <title>Parallel loss of symbiosis genes in relatives of nitrogen-fixing non-legume Parasponia.</title>
        <authorList>
            <person name="Van Velzen R."/>
            <person name="Holmer R."/>
            <person name="Bu F."/>
            <person name="Rutten L."/>
            <person name="Van Zeijl A."/>
            <person name="Liu W."/>
            <person name="Santuari L."/>
            <person name="Cao Q."/>
            <person name="Sharma T."/>
            <person name="Shen D."/>
            <person name="Roswanjaya Y."/>
            <person name="Wardhani T."/>
            <person name="Kalhor M.S."/>
            <person name="Jansen J."/>
            <person name="Van den Hoogen J."/>
            <person name="Gungor B."/>
            <person name="Hartog M."/>
            <person name="Hontelez J."/>
            <person name="Verver J."/>
            <person name="Yang W.-C."/>
            <person name="Schijlen E."/>
            <person name="Repin R."/>
            <person name="Schilthuizen M."/>
            <person name="Schranz E."/>
            <person name="Heidstra R."/>
            <person name="Miyata K."/>
            <person name="Fedorova E."/>
            <person name="Kohlen W."/>
            <person name="Bisseling T."/>
            <person name="Smit S."/>
            <person name="Geurts R."/>
        </authorList>
    </citation>
    <scope>NUCLEOTIDE SEQUENCE [LARGE SCALE GENOMIC DNA]</scope>
    <source>
        <strain evidence="4">cv. WU1-14</strain>
    </source>
</reference>
<name>A0A2P5BHY4_PARAD</name>
<accession>A0A2P5BHY4</accession>
<protein>
    <submittedName>
        <fullName evidence="3">Uncharacterized protein</fullName>
    </submittedName>
</protein>